<reference evidence="2 3" key="1">
    <citation type="submission" date="2016-06" db="EMBL/GenBank/DDBJ databases">
        <title>Complete genome sequence of a deep-branching marine Gamma Proteobacterium Woeseia oceani type strain XK5.</title>
        <authorList>
            <person name="Mu D."/>
            <person name="Du Z."/>
        </authorList>
    </citation>
    <scope>NUCLEOTIDE SEQUENCE [LARGE SCALE GENOMIC DNA]</scope>
    <source>
        <strain evidence="2 3">XK5</strain>
    </source>
</reference>
<accession>A0A193LJU5</accession>
<feature type="domain" description="DUF4097" evidence="1">
    <location>
        <begin position="70"/>
        <end position="205"/>
    </location>
</feature>
<evidence type="ECO:0000259" key="1">
    <source>
        <dbReference type="Pfam" id="PF13349"/>
    </source>
</evidence>
<dbReference type="STRING" id="1548547.BA177_17730"/>
<name>A0A193LJU5_9GAMM</name>
<dbReference type="AlphaFoldDB" id="A0A193LJU5"/>
<dbReference type="EMBL" id="CP016268">
    <property type="protein sequence ID" value="ANO52782.1"/>
    <property type="molecule type" value="Genomic_DNA"/>
</dbReference>
<sequence>MKGFVAIALYLAGTALVAAEEIRQIIDASEDGLVSISNPAGSIEVKGWSRNQVEVNSDLGRGVEELIFERDGNEVKILVRVPRNNARGTSSDLEIRVPQNSSVKIAGVSADIVTNDVHGSQRLQTVSGDIDTYVFESDIDIDTVSGDITVRGDDKELHATIGSVSGDIDVVGLSGEIETGSVSGDVTVADGRFTRVSMNTTSGDIVFRAQLLNKGRLDVETINGDVDIDFTGAISARFDVETFNGDIRNCFGPESRRTSKYAPGRELVFTEGGGSGRVTIRTLNGDLQMCRD</sequence>
<protein>
    <recommendedName>
        <fullName evidence="1">DUF4097 domain-containing protein</fullName>
    </recommendedName>
</protein>
<dbReference type="Proteomes" id="UP000092695">
    <property type="component" value="Chromosome"/>
</dbReference>
<dbReference type="KEGG" id="woc:BA177_17730"/>
<proteinExistence type="predicted"/>
<dbReference type="Pfam" id="PF13349">
    <property type="entry name" value="DUF4097"/>
    <property type="match status" value="1"/>
</dbReference>
<evidence type="ECO:0000313" key="3">
    <source>
        <dbReference type="Proteomes" id="UP000092695"/>
    </source>
</evidence>
<keyword evidence="3" id="KW-1185">Reference proteome</keyword>
<organism evidence="2 3">
    <name type="scientific">Woeseia oceani</name>
    <dbReference type="NCBI Taxonomy" id="1548547"/>
    <lineage>
        <taxon>Bacteria</taxon>
        <taxon>Pseudomonadati</taxon>
        <taxon>Pseudomonadota</taxon>
        <taxon>Gammaproteobacteria</taxon>
        <taxon>Woeseiales</taxon>
        <taxon>Woeseiaceae</taxon>
        <taxon>Woeseia</taxon>
    </lineage>
</organism>
<dbReference type="InterPro" id="IPR025164">
    <property type="entry name" value="Toastrack_DUF4097"/>
</dbReference>
<gene>
    <name evidence="2" type="ORF">BA177_17730</name>
</gene>
<evidence type="ECO:0000313" key="2">
    <source>
        <dbReference type="EMBL" id="ANO52782.1"/>
    </source>
</evidence>